<proteinExistence type="predicted"/>
<organism evidence="1 2">
    <name type="scientific">Leptospira borgpetersenii str. 200701203</name>
    <dbReference type="NCBI Taxonomy" id="1193007"/>
    <lineage>
        <taxon>Bacteria</taxon>
        <taxon>Pseudomonadati</taxon>
        <taxon>Spirochaetota</taxon>
        <taxon>Spirochaetia</taxon>
        <taxon>Leptospirales</taxon>
        <taxon>Leptospiraceae</taxon>
        <taxon>Leptospira</taxon>
    </lineage>
</organism>
<sequence>MDIQNIREQMDKESLEPHLKTKTALQKIIGDRHQFTLPSFQNLLNEVIKLDTDESQNKVYAGIFYVQNSNADLISGFKDYAVSIQVAIDGRDMIADKLVHSTASGFIVAGFDGKNSFGASPLNSLEAVLFASIWQADVFAQRSDFKDL</sequence>
<dbReference type="BioCyc" id="LBOR1193007:G11KN-134-MONOMER"/>
<reference evidence="1 2" key="1">
    <citation type="submission" date="2013-01" db="EMBL/GenBank/DDBJ databases">
        <authorList>
            <person name="Harkins D.M."/>
            <person name="Durkin A.S."/>
            <person name="Brinkac L.M."/>
            <person name="Haft D.H."/>
            <person name="Selengut J.D."/>
            <person name="Sanka R."/>
            <person name="DePew J."/>
            <person name="Purushe J."/>
            <person name="Picardeau M."/>
            <person name="Werts C."/>
            <person name="Goarant C."/>
            <person name="Vinetz J.M."/>
            <person name="Sutton G.G."/>
            <person name="Nierman W.C."/>
            <person name="Fouts D.E."/>
        </authorList>
    </citation>
    <scope>NUCLEOTIDE SEQUENCE [LARGE SCALE GENOMIC DNA]</scope>
    <source>
        <strain evidence="1 2">200701203</strain>
    </source>
</reference>
<evidence type="ECO:0000313" key="1">
    <source>
        <dbReference type="EMBL" id="EMF99275.1"/>
    </source>
</evidence>
<dbReference type="Proteomes" id="UP000011783">
    <property type="component" value="Unassembled WGS sequence"/>
</dbReference>
<dbReference type="AlphaFoldDB" id="M3HMG5"/>
<name>M3HMG5_LEPBO</name>
<accession>M3HMG5</accession>
<comment type="caution">
    <text evidence="1">The sequence shown here is derived from an EMBL/GenBank/DDBJ whole genome shotgun (WGS) entry which is preliminary data.</text>
</comment>
<dbReference type="EMBL" id="AKWO02000073">
    <property type="protein sequence ID" value="EMF99275.1"/>
    <property type="molecule type" value="Genomic_DNA"/>
</dbReference>
<evidence type="ECO:0000313" key="2">
    <source>
        <dbReference type="Proteomes" id="UP000011783"/>
    </source>
</evidence>
<protein>
    <submittedName>
        <fullName evidence="1">Uncharacterized protein</fullName>
    </submittedName>
</protein>
<gene>
    <name evidence="1" type="ORF">LEP1GSC123_4706</name>
</gene>